<sequence length="540" mass="55374">GKMPRLVADLLAYPAQLRQLVSEGMTLLWEAVASEPVHKVVRRALKALGLLHALSNILTATDTNRAPDRSNMAVPIMSLDSLTGASPEIARSLTVTLPTVTPAEAAGRWASHPMGCPCCEGPPQATLAASAAADLTAALSHVTLVRRLLTEGCNDLEARCEALRCLGRALGSAMLAAGAAAAAAKKKGSDGQLAKTRSAGAVNAVAAAPPPLLAAAGSFLEQVATATQPWQPEDWRLAGAEALAASRLLQSAVRATNNDGVEVPPPASLPLPPLPSQQRQPSEVVPGGSPGSLELLAIRGWRCVIAFLEDEDHAVRYTAARLAQKVMELAASPDDNSPTFHSLTSGEPSLPAAGGNSTVAAPAVAASRSRSSGRSKNVGVKDTGKGAESTVYGRQPLYVEAVIRRVYPWLAAQYGRCDDGSGGGGDNSDGGGKTVVTRTALVEVLCELVSGSTDEDGALVPEIVATAAASAGAAATAGWPSQARRLFDREADNPHEEPLLTAQIAARTLRALLAAPQQLLLTANGGSSGYCPGDTGSVVP</sequence>
<feature type="non-terminal residue" evidence="2">
    <location>
        <position position="1"/>
    </location>
</feature>
<evidence type="ECO:0000256" key="1">
    <source>
        <dbReference type="SAM" id="MobiDB-lite"/>
    </source>
</evidence>
<keyword evidence="3" id="KW-1185">Reference proteome</keyword>
<evidence type="ECO:0000313" key="3">
    <source>
        <dbReference type="Proteomes" id="UP001165090"/>
    </source>
</evidence>
<dbReference type="Proteomes" id="UP001165090">
    <property type="component" value="Unassembled WGS sequence"/>
</dbReference>
<evidence type="ECO:0000313" key="2">
    <source>
        <dbReference type="EMBL" id="GLI68265.1"/>
    </source>
</evidence>
<feature type="region of interest" description="Disordered" evidence="1">
    <location>
        <begin position="258"/>
        <end position="288"/>
    </location>
</feature>
<feature type="compositionally biased region" description="Polar residues" evidence="1">
    <location>
        <begin position="334"/>
        <end position="347"/>
    </location>
</feature>
<feature type="compositionally biased region" description="Pro residues" evidence="1">
    <location>
        <begin position="263"/>
        <end position="275"/>
    </location>
</feature>
<protein>
    <recommendedName>
        <fullName evidence="4">DUF4042 domain-containing protein</fullName>
    </recommendedName>
</protein>
<dbReference type="InterPro" id="IPR051954">
    <property type="entry name" value="tRNA_methyltransferase_THADA"/>
</dbReference>
<comment type="caution">
    <text evidence="2">The sequence shown here is derived from an EMBL/GenBank/DDBJ whole genome shotgun (WGS) entry which is preliminary data.</text>
</comment>
<reference evidence="2 3" key="1">
    <citation type="journal article" date="2023" name="IScience">
        <title>Expanded male sex-determining region conserved during the evolution of homothallism in the green alga Volvox.</title>
        <authorList>
            <person name="Yamamoto K."/>
            <person name="Matsuzaki R."/>
            <person name="Mahakham W."/>
            <person name="Heman W."/>
            <person name="Sekimoto H."/>
            <person name="Kawachi M."/>
            <person name="Minakuchi Y."/>
            <person name="Toyoda A."/>
            <person name="Nozaki H."/>
        </authorList>
    </citation>
    <scope>NUCLEOTIDE SEQUENCE [LARGE SCALE GENOMIC DNA]</scope>
    <source>
        <strain evidence="2 3">NIES-4468</strain>
    </source>
</reference>
<organism evidence="2 3">
    <name type="scientific">Volvox africanus</name>
    <dbReference type="NCBI Taxonomy" id="51714"/>
    <lineage>
        <taxon>Eukaryota</taxon>
        <taxon>Viridiplantae</taxon>
        <taxon>Chlorophyta</taxon>
        <taxon>core chlorophytes</taxon>
        <taxon>Chlorophyceae</taxon>
        <taxon>CS clade</taxon>
        <taxon>Chlamydomonadales</taxon>
        <taxon>Volvocaceae</taxon>
        <taxon>Volvox</taxon>
    </lineage>
</organism>
<dbReference type="EMBL" id="BSDZ01000079">
    <property type="protein sequence ID" value="GLI68265.1"/>
    <property type="molecule type" value="Genomic_DNA"/>
</dbReference>
<feature type="compositionally biased region" description="Low complexity" evidence="1">
    <location>
        <begin position="360"/>
        <end position="375"/>
    </location>
</feature>
<dbReference type="PANTHER" id="PTHR14387">
    <property type="entry name" value="THADA/DEATH RECEPTOR INTERACTING PROTEIN"/>
    <property type="match status" value="1"/>
</dbReference>
<gene>
    <name evidence="2" type="ORF">VaNZ11_012620</name>
</gene>
<proteinExistence type="predicted"/>
<feature type="region of interest" description="Disordered" evidence="1">
    <location>
        <begin position="333"/>
        <end position="387"/>
    </location>
</feature>
<evidence type="ECO:0008006" key="4">
    <source>
        <dbReference type="Google" id="ProtNLM"/>
    </source>
</evidence>
<dbReference type="PANTHER" id="PTHR14387:SF0">
    <property type="entry name" value="DUF2428 DOMAIN-CONTAINING PROTEIN"/>
    <property type="match status" value="1"/>
</dbReference>
<name>A0ABQ5SEB8_9CHLO</name>
<accession>A0ABQ5SEB8</accession>
<feature type="non-terminal residue" evidence="2">
    <location>
        <position position="540"/>
    </location>
</feature>